<evidence type="ECO:0000313" key="2">
    <source>
        <dbReference type="EMBL" id="OBR10846.1"/>
    </source>
</evidence>
<feature type="compositionally biased region" description="Basic and acidic residues" evidence="1">
    <location>
        <begin position="383"/>
        <end position="401"/>
    </location>
</feature>
<accession>A0A1B7YFL4</accession>
<dbReference type="KEGG" id="chig:CH63R_06538"/>
<keyword evidence="3" id="KW-1185">Reference proteome</keyword>
<comment type="caution">
    <text evidence="2">The sequence shown here is derived from an EMBL/GenBank/DDBJ whole genome shotgun (WGS) entry which is preliminary data.</text>
</comment>
<dbReference type="AlphaFoldDB" id="A0A1B7YFL4"/>
<feature type="compositionally biased region" description="Low complexity" evidence="1">
    <location>
        <begin position="67"/>
        <end position="80"/>
    </location>
</feature>
<feature type="region of interest" description="Disordered" evidence="1">
    <location>
        <begin position="215"/>
        <end position="251"/>
    </location>
</feature>
<evidence type="ECO:0000313" key="3">
    <source>
        <dbReference type="Proteomes" id="UP000092177"/>
    </source>
</evidence>
<feature type="region of interest" description="Disordered" evidence="1">
    <location>
        <begin position="381"/>
        <end position="438"/>
    </location>
</feature>
<dbReference type="EMBL" id="LTAN01000004">
    <property type="protein sequence ID" value="OBR10846.1"/>
    <property type="molecule type" value="Genomic_DNA"/>
</dbReference>
<dbReference type="VEuPathDB" id="FungiDB:CH63R_06538"/>
<dbReference type="OrthoDB" id="4678449at2759"/>
<organism evidence="2 3">
    <name type="scientific">Colletotrichum higginsianum (strain IMI 349063)</name>
    <name type="common">Crucifer anthracnose fungus</name>
    <dbReference type="NCBI Taxonomy" id="759273"/>
    <lineage>
        <taxon>Eukaryota</taxon>
        <taxon>Fungi</taxon>
        <taxon>Dikarya</taxon>
        <taxon>Ascomycota</taxon>
        <taxon>Pezizomycotina</taxon>
        <taxon>Sordariomycetes</taxon>
        <taxon>Hypocreomycetidae</taxon>
        <taxon>Glomerellales</taxon>
        <taxon>Glomerellaceae</taxon>
        <taxon>Colletotrichum</taxon>
        <taxon>Colletotrichum destructivum species complex</taxon>
    </lineage>
</organism>
<feature type="region of interest" description="Disordered" evidence="1">
    <location>
        <begin position="20"/>
        <end position="102"/>
    </location>
</feature>
<reference evidence="3" key="1">
    <citation type="journal article" date="2017" name="BMC Genomics">
        <title>Gapless genome assembly of Colletotrichum higginsianum reveals chromosome structure and association of transposable elements with secondary metabolite gene clusters.</title>
        <authorList>
            <person name="Dallery J.-F."/>
            <person name="Lapalu N."/>
            <person name="Zampounis A."/>
            <person name="Pigne S."/>
            <person name="Luyten I."/>
            <person name="Amselem J."/>
            <person name="Wittenberg A.H.J."/>
            <person name="Zhou S."/>
            <person name="de Queiroz M.V."/>
            <person name="Robin G.P."/>
            <person name="Auger A."/>
            <person name="Hainaut M."/>
            <person name="Henrissat B."/>
            <person name="Kim K.-T."/>
            <person name="Lee Y.-H."/>
            <person name="Lespinet O."/>
            <person name="Schwartz D.C."/>
            <person name="Thon M.R."/>
            <person name="O'Connell R.J."/>
        </authorList>
    </citation>
    <scope>NUCLEOTIDE SEQUENCE [LARGE SCALE GENOMIC DNA]</scope>
    <source>
        <strain evidence="3">IMI 349063</strain>
    </source>
</reference>
<sequence length="517" mass="55352">MDEQNQDTISRRNLRRSALGKECIFSVARPRPQDQDLRFGSRPGPKAHDRFIHVDPAMYRTGSNSTGGNVDNISNNNNNGQQASKERSAGPSWRQNHPDAYGEDARNGGFHGCWPDTLPPLHHHHLPAASIPSATAAPITRPPSQAASLTLDRDVDMAFQHAERASSSGQSEAHLSSVSDEGWYWNNVPDFSDNAYSGSSADIYRAVSDDFALLVSRGGIPPPHEEGHGGRDKSRQQQQQQHAPAPGRLRGHDVVVGGGVSFLFRLLLHRVLLRAAAHAEPVRPQHVEGGPAAGRPGRRRLPDPVRVLHDLPQLHGPVGAAHHGLRALPVAAAVRAAADPQHRAARPPAAEPAGPAAAAAPRLVVVDASVAIDIARPLRRHQDRGLRGRERGREGGHRRAPAEGPGGRSDGLHRRPPRAASAHGHAGSGGKAGLDDGEAEAARPGVWLTGNMSTGWGSVTGADPDMRTTARQLCFRSCIAHNAAPVASHTWAPICQKGTLGWKPCRMSGGYDRRDLR</sequence>
<feature type="region of interest" description="Disordered" evidence="1">
    <location>
        <begin position="280"/>
        <end position="303"/>
    </location>
</feature>
<dbReference type="RefSeq" id="XP_018159363.1">
    <property type="nucleotide sequence ID" value="XM_018301513.1"/>
</dbReference>
<protein>
    <submittedName>
        <fullName evidence="2">Uncharacterized protein</fullName>
    </submittedName>
</protein>
<dbReference type="Proteomes" id="UP000092177">
    <property type="component" value="Chromosome 4"/>
</dbReference>
<dbReference type="GeneID" id="28865620"/>
<feature type="compositionally biased region" description="Basic and acidic residues" evidence="1">
    <location>
        <begin position="223"/>
        <end position="235"/>
    </location>
</feature>
<proteinExistence type="predicted"/>
<evidence type="ECO:0000256" key="1">
    <source>
        <dbReference type="SAM" id="MobiDB-lite"/>
    </source>
</evidence>
<name>A0A1B7YFL4_COLHI</name>
<gene>
    <name evidence="2" type="ORF">CH63R_06538</name>
</gene>